<keyword evidence="3" id="KW-1185">Reference proteome</keyword>
<gene>
    <name evidence="2" type="ORF">QJ521_07110</name>
</gene>
<proteinExistence type="predicted"/>
<reference evidence="2" key="1">
    <citation type="submission" date="2023-05" db="EMBL/GenBank/DDBJ databases">
        <title>Mariniplasma microaerophilum sp. nov., a novel anaerobic mollicute isolated from terrestrial mud volcano, Taman Peninsula, Russia.</title>
        <authorList>
            <person name="Khomyakova M.A."/>
            <person name="Merkel A.Y."/>
            <person name="Slobodkin A.I."/>
        </authorList>
    </citation>
    <scope>NUCLEOTIDE SEQUENCE</scope>
    <source>
        <strain evidence="2">M4Ah</strain>
    </source>
</reference>
<name>A0AAW6UE93_9MOLU</name>
<comment type="caution">
    <text evidence="2">The sequence shown here is derived from an EMBL/GenBank/DDBJ whole genome shotgun (WGS) entry which is preliminary data.</text>
</comment>
<dbReference type="AlphaFoldDB" id="A0AAW6UE93"/>
<dbReference type="PANTHER" id="PTHR33169">
    <property type="entry name" value="PADR-FAMILY TRANSCRIPTIONAL REGULATOR"/>
    <property type="match status" value="1"/>
</dbReference>
<evidence type="ECO:0000313" key="2">
    <source>
        <dbReference type="EMBL" id="MDI6453328.1"/>
    </source>
</evidence>
<dbReference type="EMBL" id="JASCXW010000024">
    <property type="protein sequence ID" value="MDI6453328.1"/>
    <property type="molecule type" value="Genomic_DNA"/>
</dbReference>
<accession>A0AAW6UE93</accession>
<dbReference type="SUPFAM" id="SSF46785">
    <property type="entry name" value="Winged helix' DNA-binding domain"/>
    <property type="match status" value="1"/>
</dbReference>
<feature type="domain" description="Transcription regulator PadR N-terminal" evidence="1">
    <location>
        <begin position="14"/>
        <end position="83"/>
    </location>
</feature>
<dbReference type="InterPro" id="IPR052509">
    <property type="entry name" value="Metal_resp_DNA-bind_regulator"/>
</dbReference>
<organism evidence="2 3">
    <name type="scientific">Peloplasma aerotolerans</name>
    <dbReference type="NCBI Taxonomy" id="3044389"/>
    <lineage>
        <taxon>Bacteria</taxon>
        <taxon>Bacillati</taxon>
        <taxon>Mycoplasmatota</taxon>
        <taxon>Mollicutes</taxon>
        <taxon>Acholeplasmatales</taxon>
        <taxon>Acholeplasmataceae</taxon>
        <taxon>Peloplasma</taxon>
    </lineage>
</organism>
<dbReference type="Proteomes" id="UP001431532">
    <property type="component" value="Unassembled WGS sequence"/>
</dbReference>
<evidence type="ECO:0000313" key="3">
    <source>
        <dbReference type="Proteomes" id="UP001431532"/>
    </source>
</evidence>
<sequence length="102" mass="12044">MNIQFKKGVLDLFVLAMLKKCDQYGYDISESISEKIQISSGTIYPILRKLKDDGYLTTYLSEESNGPVRKYYQLTKLGEKQYEKLKIEWLELIKITQYFLED</sequence>
<dbReference type="InterPro" id="IPR036390">
    <property type="entry name" value="WH_DNA-bd_sf"/>
</dbReference>
<protein>
    <submittedName>
        <fullName evidence="2">PadR family transcriptional regulator</fullName>
    </submittedName>
</protein>
<dbReference type="Gene3D" id="1.10.10.10">
    <property type="entry name" value="Winged helix-like DNA-binding domain superfamily/Winged helix DNA-binding domain"/>
    <property type="match status" value="1"/>
</dbReference>
<dbReference type="PANTHER" id="PTHR33169:SF24">
    <property type="entry name" value="TRANSCRIPTIONAL REGULATOR, PADR FAMILY"/>
    <property type="match status" value="1"/>
</dbReference>
<evidence type="ECO:0000259" key="1">
    <source>
        <dbReference type="Pfam" id="PF03551"/>
    </source>
</evidence>
<dbReference type="InterPro" id="IPR036388">
    <property type="entry name" value="WH-like_DNA-bd_sf"/>
</dbReference>
<dbReference type="InterPro" id="IPR005149">
    <property type="entry name" value="Tscrpt_reg_PadR_N"/>
</dbReference>
<dbReference type="RefSeq" id="WP_282839759.1">
    <property type="nucleotide sequence ID" value="NZ_JASCXW010000024.1"/>
</dbReference>
<dbReference type="Pfam" id="PF03551">
    <property type="entry name" value="PadR"/>
    <property type="match status" value="1"/>
</dbReference>